<protein>
    <submittedName>
        <fullName evidence="1">Putative phage repressor</fullName>
    </submittedName>
</protein>
<accession>A4T6H0</accession>
<dbReference type="InterPro" id="IPR036286">
    <property type="entry name" value="LexA/Signal_pep-like_sf"/>
</dbReference>
<reference evidence="1" key="1">
    <citation type="submission" date="2007-04" db="EMBL/GenBank/DDBJ databases">
        <authorList>
            <consortium name="US DOE Joint Genome Institute"/>
            <person name="Copeland A."/>
            <person name="Lucas S."/>
            <person name="Lapidus A."/>
            <person name="Barry K."/>
            <person name="Detter J.C."/>
            <person name="Glavina del Rio T."/>
            <person name="Hammon N."/>
            <person name="Israni S."/>
            <person name="Dalin E."/>
            <person name="Tice H."/>
            <person name="Pitluck S."/>
            <person name="Chain P."/>
            <person name="Malfatti S."/>
            <person name="Shin M."/>
            <person name="Vergez L."/>
            <person name="Schmutz J."/>
            <person name="Larimer F."/>
            <person name="Land M."/>
            <person name="Hauser L."/>
            <person name="Kyrpides N."/>
            <person name="Mikhailova N."/>
            <person name="Miller C."/>
            <person name="Richardson P."/>
        </authorList>
    </citation>
    <scope>NUCLEOTIDE SEQUENCE</scope>
    <source>
        <strain evidence="1">PYR-GCK</strain>
    </source>
</reference>
<dbReference type="eggNOG" id="ENOG5031QCI">
    <property type="taxonomic scope" value="Bacteria"/>
</dbReference>
<evidence type="ECO:0000313" key="1">
    <source>
        <dbReference type="EMBL" id="ABP43618.1"/>
    </source>
</evidence>
<name>A4T6H0_MYCGI</name>
<dbReference type="HOGENOM" id="CLU_2288414_0_0_11"/>
<dbReference type="InterPro" id="IPR019533">
    <property type="entry name" value="Peptidase_S26"/>
</dbReference>
<dbReference type="CDD" id="cd06530">
    <property type="entry name" value="S26_SPase_I"/>
    <property type="match status" value="1"/>
</dbReference>
<dbReference type="Gene3D" id="2.10.109.10">
    <property type="entry name" value="Umud Fragment, subunit A"/>
    <property type="match status" value="1"/>
</dbReference>
<sequence>MRRFVVVEDSMRPTLEPGDGLIALRGGRPKEGQLRVFPDPTLATRFLVKRVGRVRRSSCGATFEALSDNARAPGVVDSRQFGWVPAARSYRVIWTVPGARK</sequence>
<reference evidence="1" key="2">
    <citation type="journal article" date="2013" name="PLoS ONE">
        <title>A Gene Expression Study of the Activities of Aromatic Ring-Cleavage Dioxygenases in Mycobacterium gilvum PYR-GCK to Changes in Salinity and pH during Pyrene Degradation.</title>
        <authorList>
            <person name="Badejo A.C."/>
            <person name="Badejo A.O."/>
            <person name="Shin K.H."/>
            <person name="Chai Y.G."/>
        </authorList>
    </citation>
    <scope>NUCLEOTIDE SEQUENCE [LARGE SCALE GENOMIC DNA]</scope>
    <source>
        <strain evidence="1">PYR-GCK</strain>
    </source>
</reference>
<organism evidence="1">
    <name type="scientific">Mycolicibacterium gilvum (strain PYR-GCK)</name>
    <name type="common">Mycobacterium gilvum (strain PYR-GCK)</name>
    <dbReference type="NCBI Taxonomy" id="350054"/>
    <lineage>
        <taxon>Bacteria</taxon>
        <taxon>Bacillati</taxon>
        <taxon>Actinomycetota</taxon>
        <taxon>Actinomycetes</taxon>
        <taxon>Mycobacteriales</taxon>
        <taxon>Mycobacteriaceae</taxon>
        <taxon>Mycolicibacterium</taxon>
    </lineage>
</organism>
<dbReference type="GO" id="GO:0006465">
    <property type="term" value="P:signal peptide processing"/>
    <property type="evidence" value="ECO:0007669"/>
    <property type="project" value="InterPro"/>
</dbReference>
<proteinExistence type="predicted"/>
<dbReference type="SUPFAM" id="SSF51306">
    <property type="entry name" value="LexA/Signal peptidase"/>
    <property type="match status" value="1"/>
</dbReference>
<gene>
    <name evidence="1" type="ordered locus">Mflv_1136</name>
</gene>
<dbReference type="EMBL" id="CP000656">
    <property type="protein sequence ID" value="ABP43618.1"/>
    <property type="molecule type" value="Genomic_DNA"/>
</dbReference>
<dbReference type="KEGG" id="mgi:Mflv_1136"/>
<dbReference type="OrthoDB" id="1467636at2"/>
<dbReference type="GO" id="GO:0004252">
    <property type="term" value="F:serine-type endopeptidase activity"/>
    <property type="evidence" value="ECO:0007669"/>
    <property type="project" value="InterPro"/>
</dbReference>
<dbReference type="AlphaFoldDB" id="A4T6H0"/>